<sequence>MDFPDHPTDTSFSIAGLSAGESITKIDNEISRLKSQIQYLRNLRNTIPPISKLPSEIISRIFLRCGDIDIGPDEDLRFKLGLTTLRISWVSRWWRAVALSDPVLWSFITIPHSYDRFRSDDCLEADVDYLNTCTERSGDVDLTVSLHTPPRNFLESSFQHLRRIREIDIDVIRGLLLGYKACWTQPAPKLVSFSISRQIFGDGKCPDASNIFGRTFPNLRHVFLHECEFRHDFPLISAPGLRTLHIVNPKRKIPLRNFAQRLCLMPALRDLRLDDCFVDTVASDHTPTKCPKLERLVIKDSVEPMFSLLGSLDLSSASVDLKLEQGLLFEAELAENLRIVRDHCKAIQFWGDKGVEDLSINFIAGDWASLMCTASSYPLPAQRHQLQLTQHFSRGSIFPSPYHSPLRAYGFFPLENLRNVSLTGVSRKAVYELSTLSSPEVLKIQNAADDVDNSSSWLATPGLFSCVKQLEVDGITYPNFQAFQDSL</sequence>
<name>A0ACD3AMJ6_9AGAR</name>
<keyword evidence="2" id="KW-1185">Reference proteome</keyword>
<reference evidence="1 2" key="1">
    <citation type="journal article" date="2019" name="Nat. Ecol. Evol.">
        <title>Megaphylogeny resolves global patterns of mushroom evolution.</title>
        <authorList>
            <person name="Varga T."/>
            <person name="Krizsan K."/>
            <person name="Foldi C."/>
            <person name="Dima B."/>
            <person name="Sanchez-Garcia M."/>
            <person name="Sanchez-Ramirez S."/>
            <person name="Szollosi G.J."/>
            <person name="Szarkandi J.G."/>
            <person name="Papp V."/>
            <person name="Albert L."/>
            <person name="Andreopoulos W."/>
            <person name="Angelini C."/>
            <person name="Antonin V."/>
            <person name="Barry K.W."/>
            <person name="Bougher N.L."/>
            <person name="Buchanan P."/>
            <person name="Buyck B."/>
            <person name="Bense V."/>
            <person name="Catcheside P."/>
            <person name="Chovatia M."/>
            <person name="Cooper J."/>
            <person name="Damon W."/>
            <person name="Desjardin D."/>
            <person name="Finy P."/>
            <person name="Geml J."/>
            <person name="Haridas S."/>
            <person name="Hughes K."/>
            <person name="Justo A."/>
            <person name="Karasinski D."/>
            <person name="Kautmanova I."/>
            <person name="Kiss B."/>
            <person name="Kocsube S."/>
            <person name="Kotiranta H."/>
            <person name="LaButti K.M."/>
            <person name="Lechner B.E."/>
            <person name="Liimatainen K."/>
            <person name="Lipzen A."/>
            <person name="Lukacs Z."/>
            <person name="Mihaltcheva S."/>
            <person name="Morgado L.N."/>
            <person name="Niskanen T."/>
            <person name="Noordeloos M.E."/>
            <person name="Ohm R.A."/>
            <person name="Ortiz-Santana B."/>
            <person name="Ovrebo C."/>
            <person name="Racz N."/>
            <person name="Riley R."/>
            <person name="Savchenko A."/>
            <person name="Shiryaev A."/>
            <person name="Soop K."/>
            <person name="Spirin V."/>
            <person name="Szebenyi C."/>
            <person name="Tomsovsky M."/>
            <person name="Tulloss R.E."/>
            <person name="Uehling J."/>
            <person name="Grigoriev I.V."/>
            <person name="Vagvolgyi C."/>
            <person name="Papp T."/>
            <person name="Martin F.M."/>
            <person name="Miettinen O."/>
            <person name="Hibbett D.S."/>
            <person name="Nagy L.G."/>
        </authorList>
    </citation>
    <scope>NUCLEOTIDE SEQUENCE [LARGE SCALE GENOMIC DNA]</scope>
    <source>
        <strain evidence="1 2">NL-1719</strain>
    </source>
</reference>
<evidence type="ECO:0000313" key="2">
    <source>
        <dbReference type="Proteomes" id="UP000308600"/>
    </source>
</evidence>
<dbReference type="Proteomes" id="UP000308600">
    <property type="component" value="Unassembled WGS sequence"/>
</dbReference>
<gene>
    <name evidence="1" type="ORF">BDN72DRAFT_129695</name>
</gene>
<organism evidence="1 2">
    <name type="scientific">Pluteus cervinus</name>
    <dbReference type="NCBI Taxonomy" id="181527"/>
    <lineage>
        <taxon>Eukaryota</taxon>
        <taxon>Fungi</taxon>
        <taxon>Dikarya</taxon>
        <taxon>Basidiomycota</taxon>
        <taxon>Agaricomycotina</taxon>
        <taxon>Agaricomycetes</taxon>
        <taxon>Agaricomycetidae</taxon>
        <taxon>Agaricales</taxon>
        <taxon>Pluteineae</taxon>
        <taxon>Pluteaceae</taxon>
        <taxon>Pluteus</taxon>
    </lineage>
</organism>
<accession>A0ACD3AMJ6</accession>
<evidence type="ECO:0000313" key="1">
    <source>
        <dbReference type="EMBL" id="TFK66766.1"/>
    </source>
</evidence>
<protein>
    <submittedName>
        <fullName evidence="1">Uncharacterized protein</fullName>
    </submittedName>
</protein>
<proteinExistence type="predicted"/>
<dbReference type="EMBL" id="ML208394">
    <property type="protein sequence ID" value="TFK66766.1"/>
    <property type="molecule type" value="Genomic_DNA"/>
</dbReference>